<feature type="signal peptide" evidence="13">
    <location>
        <begin position="1"/>
        <end position="46"/>
    </location>
</feature>
<feature type="domain" description="TonB-dependent receptor-like beta-barrel" evidence="14">
    <location>
        <begin position="341"/>
        <end position="732"/>
    </location>
</feature>
<evidence type="ECO:0000256" key="2">
    <source>
        <dbReference type="ARBA" id="ARBA00022448"/>
    </source>
</evidence>
<proteinExistence type="inferred from homology"/>
<evidence type="ECO:0000256" key="5">
    <source>
        <dbReference type="ARBA" id="ARBA00022692"/>
    </source>
</evidence>
<keyword evidence="17" id="KW-1185">Reference proteome</keyword>
<keyword evidence="8 12" id="KW-0798">TonB box</keyword>
<dbReference type="Gene3D" id="2.40.170.20">
    <property type="entry name" value="TonB-dependent receptor, beta-barrel domain"/>
    <property type="match status" value="1"/>
</dbReference>
<dbReference type="InterPro" id="IPR000531">
    <property type="entry name" value="Beta-barrel_TonB"/>
</dbReference>
<evidence type="ECO:0000256" key="3">
    <source>
        <dbReference type="ARBA" id="ARBA00022452"/>
    </source>
</evidence>
<dbReference type="GO" id="GO:0006826">
    <property type="term" value="P:iron ion transport"/>
    <property type="evidence" value="ECO:0007669"/>
    <property type="project" value="UniProtKB-KW"/>
</dbReference>
<evidence type="ECO:0000256" key="1">
    <source>
        <dbReference type="ARBA" id="ARBA00004571"/>
    </source>
</evidence>
<evidence type="ECO:0000256" key="8">
    <source>
        <dbReference type="ARBA" id="ARBA00023077"/>
    </source>
</evidence>
<evidence type="ECO:0000259" key="15">
    <source>
        <dbReference type="Pfam" id="PF07715"/>
    </source>
</evidence>
<reference evidence="16 17" key="1">
    <citation type="submission" date="2016-07" db="EMBL/GenBank/DDBJ databases">
        <title>Complete genome sequence of Altererythrobacter dongtanensis KCTC 22672, a type strain with esterase isolated from tidal flat.</title>
        <authorList>
            <person name="Cheng H."/>
            <person name="Wu Y.-H."/>
            <person name="Zhou P."/>
            <person name="Huo Y.-Y."/>
            <person name="Wang C.-S."/>
            <person name="Xu X.-W."/>
        </authorList>
    </citation>
    <scope>NUCLEOTIDE SEQUENCE [LARGE SCALE GENOMIC DNA]</scope>
    <source>
        <strain evidence="16 17">KCTC 22672</strain>
    </source>
</reference>
<dbReference type="PANTHER" id="PTHR32552:SF81">
    <property type="entry name" value="TONB-DEPENDENT OUTER MEMBRANE RECEPTOR"/>
    <property type="match status" value="1"/>
</dbReference>
<keyword evidence="4" id="KW-0410">Iron transport</keyword>
<evidence type="ECO:0000256" key="7">
    <source>
        <dbReference type="ARBA" id="ARBA00023065"/>
    </source>
</evidence>
<keyword evidence="10 11" id="KW-0998">Cell outer membrane</keyword>
<dbReference type="PANTHER" id="PTHR32552">
    <property type="entry name" value="FERRICHROME IRON RECEPTOR-RELATED"/>
    <property type="match status" value="1"/>
</dbReference>
<keyword evidence="9 11" id="KW-0472">Membrane</keyword>
<name>A0A1B2AGE9_9SPHN</name>
<evidence type="ECO:0000256" key="10">
    <source>
        <dbReference type="ARBA" id="ARBA00023237"/>
    </source>
</evidence>
<keyword evidence="5 11" id="KW-0812">Transmembrane</keyword>
<evidence type="ECO:0000256" key="12">
    <source>
        <dbReference type="RuleBase" id="RU003357"/>
    </source>
</evidence>
<keyword evidence="2 11" id="KW-0813">Transport</keyword>
<dbReference type="PROSITE" id="PS52016">
    <property type="entry name" value="TONB_DEPENDENT_REC_3"/>
    <property type="match status" value="1"/>
</dbReference>
<dbReference type="Proteomes" id="UP000092932">
    <property type="component" value="Chromosome"/>
</dbReference>
<dbReference type="PATRIC" id="fig|692370.5.peg.2621"/>
<evidence type="ECO:0000313" key="17">
    <source>
        <dbReference type="Proteomes" id="UP000092932"/>
    </source>
</evidence>
<dbReference type="KEGG" id="ado:A6F68_02611"/>
<dbReference type="InterPro" id="IPR012910">
    <property type="entry name" value="Plug_dom"/>
</dbReference>
<protein>
    <submittedName>
        <fullName evidence="16">Pesticin receptor</fullName>
    </submittedName>
</protein>
<dbReference type="InterPro" id="IPR039426">
    <property type="entry name" value="TonB-dep_rcpt-like"/>
</dbReference>
<keyword evidence="3 11" id="KW-1134">Transmembrane beta strand</keyword>
<keyword evidence="13" id="KW-0732">Signal</keyword>
<keyword evidence="16" id="KW-0675">Receptor</keyword>
<evidence type="ECO:0000256" key="6">
    <source>
        <dbReference type="ARBA" id="ARBA00023004"/>
    </source>
</evidence>
<evidence type="ECO:0000256" key="9">
    <source>
        <dbReference type="ARBA" id="ARBA00023136"/>
    </source>
</evidence>
<dbReference type="EMBL" id="CP016591">
    <property type="protein sequence ID" value="ANY21105.1"/>
    <property type="molecule type" value="Genomic_DNA"/>
</dbReference>
<evidence type="ECO:0000256" key="4">
    <source>
        <dbReference type="ARBA" id="ARBA00022496"/>
    </source>
</evidence>
<organism evidence="16 17">
    <name type="scientific">Tsuneonella dongtanensis</name>
    <dbReference type="NCBI Taxonomy" id="692370"/>
    <lineage>
        <taxon>Bacteria</taxon>
        <taxon>Pseudomonadati</taxon>
        <taxon>Pseudomonadota</taxon>
        <taxon>Alphaproteobacteria</taxon>
        <taxon>Sphingomonadales</taxon>
        <taxon>Erythrobacteraceae</taxon>
        <taxon>Tsuneonella</taxon>
    </lineage>
</organism>
<feature type="chain" id="PRO_5008534184" evidence="13">
    <location>
        <begin position="47"/>
        <end position="764"/>
    </location>
</feature>
<dbReference type="Pfam" id="PF00593">
    <property type="entry name" value="TonB_dep_Rec_b-barrel"/>
    <property type="match status" value="1"/>
</dbReference>
<sequence>MGGVVGKGRVRWTHAVDGYMRKEDRMLRAALLASAALAAVPATAWAQETGTASGDANVTGVGEIIVTAQRRAQNLQDVPAAVTALTGDALEQRQIADTNDLQNTIPNVVISTGTGTSNSARIYFRGIGEDESRGAIDPAVGIYIDDVYLGRTVGSLVDLVDIQQVEALRGPQGTLYGRNTNGGAIKVTSVRPQIGETSVAGELGYGNFDRIQGKATVNLAAWDSGAIRISGLYRERDGYFTINPNGALANLAGTRLGDEKVYALRGSFYGELSPDWSFLAIVDYTKDKSQPVPSSIIAESDNAAVVTDRDQNIFTIEPAPGATCAATTTSIGCFTGYRSEVDAFGVSYQLKGDLGGATLTSTTAYRTLKDDLASHITFPYFQKTDQNQFSQELLLNTNLGNIDLTGGAFYYNEDADLAFTFIFPFDIRTKTDSFAVFGQASAELGPVTVTGGLRWTTEDRTITSSAGGPLAGFGTNIVREFDTDNVTWTAKASYDLTDDIMVYASYATGTKSPGGSADCFSPAGCFLPVNEEKLDSIEGGLRAQFGPATFNATYFYNDYQDLQISGTLPNGAFTRINAGKARIQGVEIEFGVSPVTGLSLYGNASWLDGKYKDVNFNQAGLLTGSTNTVRGPTCTNATPGSATYQQQVIDCALGLSLKNAPEWKALVGFSYNVDMGGGEIFFGADAAYEADSFALVSNTPGSLVEPGVRIDARAGWKAADDRWSVTVWGKNLTDREYFRATTSVNQVYPAPPLTFGVDVGFKFN</sequence>
<evidence type="ECO:0000256" key="11">
    <source>
        <dbReference type="PROSITE-ProRule" id="PRU01360"/>
    </source>
</evidence>
<evidence type="ECO:0000313" key="16">
    <source>
        <dbReference type="EMBL" id="ANY21105.1"/>
    </source>
</evidence>
<dbReference type="GO" id="GO:0009279">
    <property type="term" value="C:cell outer membrane"/>
    <property type="evidence" value="ECO:0007669"/>
    <property type="project" value="UniProtKB-SubCell"/>
</dbReference>
<keyword evidence="7" id="KW-0406">Ion transport</keyword>
<comment type="similarity">
    <text evidence="11 12">Belongs to the TonB-dependent receptor family.</text>
</comment>
<feature type="domain" description="TonB-dependent receptor plug" evidence="15">
    <location>
        <begin position="75"/>
        <end position="184"/>
    </location>
</feature>
<accession>A0A1B2AGE9</accession>
<evidence type="ECO:0000259" key="14">
    <source>
        <dbReference type="Pfam" id="PF00593"/>
    </source>
</evidence>
<dbReference type="AlphaFoldDB" id="A0A1B2AGE9"/>
<gene>
    <name evidence="16" type="primary">fyuA_8</name>
    <name evidence="16" type="ORF">A6F68_02611</name>
</gene>
<dbReference type="STRING" id="692370.A6F68_02611"/>
<keyword evidence="6" id="KW-0408">Iron</keyword>
<comment type="subcellular location">
    <subcellularLocation>
        <location evidence="1 11">Cell outer membrane</location>
        <topology evidence="1 11">Multi-pass membrane protein</topology>
    </subcellularLocation>
</comment>
<dbReference type="Pfam" id="PF07715">
    <property type="entry name" value="Plug"/>
    <property type="match status" value="1"/>
</dbReference>
<dbReference type="InterPro" id="IPR036942">
    <property type="entry name" value="Beta-barrel_TonB_sf"/>
</dbReference>
<evidence type="ECO:0000256" key="13">
    <source>
        <dbReference type="SAM" id="SignalP"/>
    </source>
</evidence>
<dbReference type="SUPFAM" id="SSF56935">
    <property type="entry name" value="Porins"/>
    <property type="match status" value="1"/>
</dbReference>